<evidence type="ECO:0000313" key="1">
    <source>
        <dbReference type="EMBL" id="MEQ2237578.1"/>
    </source>
</evidence>
<organism evidence="1 2">
    <name type="scientific">Ilyodon furcidens</name>
    <name type="common">goldbreast splitfin</name>
    <dbReference type="NCBI Taxonomy" id="33524"/>
    <lineage>
        <taxon>Eukaryota</taxon>
        <taxon>Metazoa</taxon>
        <taxon>Chordata</taxon>
        <taxon>Craniata</taxon>
        <taxon>Vertebrata</taxon>
        <taxon>Euteleostomi</taxon>
        <taxon>Actinopterygii</taxon>
        <taxon>Neopterygii</taxon>
        <taxon>Teleostei</taxon>
        <taxon>Neoteleostei</taxon>
        <taxon>Acanthomorphata</taxon>
        <taxon>Ovalentaria</taxon>
        <taxon>Atherinomorphae</taxon>
        <taxon>Cyprinodontiformes</taxon>
        <taxon>Goodeidae</taxon>
        <taxon>Ilyodon</taxon>
    </lineage>
</organism>
<evidence type="ECO:0000313" key="2">
    <source>
        <dbReference type="Proteomes" id="UP001482620"/>
    </source>
</evidence>
<gene>
    <name evidence="1" type="ORF">ILYODFUR_024494</name>
</gene>
<protein>
    <submittedName>
        <fullName evidence="1">Uncharacterized protein</fullName>
    </submittedName>
</protein>
<accession>A0ABV0U141</accession>
<reference evidence="1 2" key="1">
    <citation type="submission" date="2021-06" db="EMBL/GenBank/DDBJ databases">
        <authorList>
            <person name="Palmer J.M."/>
        </authorList>
    </citation>
    <scope>NUCLEOTIDE SEQUENCE [LARGE SCALE GENOMIC DNA]</scope>
    <source>
        <strain evidence="2">if_2019</strain>
        <tissue evidence="1">Muscle</tissue>
    </source>
</reference>
<keyword evidence="2" id="KW-1185">Reference proteome</keyword>
<dbReference type="Proteomes" id="UP001482620">
    <property type="component" value="Unassembled WGS sequence"/>
</dbReference>
<sequence>MQSIFYRLKHVIEQFIACNAFVIQLKKECQSVDVVEQLKTLNCSAFPSRSDKSKCTLWGKKTGGDSHLRIFYMTAQRTKWSRLAETGGAVEGVFLLLCQFSALCHSPCVCA</sequence>
<dbReference type="EMBL" id="JAHRIQ010049248">
    <property type="protein sequence ID" value="MEQ2237578.1"/>
    <property type="molecule type" value="Genomic_DNA"/>
</dbReference>
<comment type="caution">
    <text evidence="1">The sequence shown here is derived from an EMBL/GenBank/DDBJ whole genome shotgun (WGS) entry which is preliminary data.</text>
</comment>
<proteinExistence type="predicted"/>
<name>A0ABV0U141_9TELE</name>